<reference evidence="1 2" key="1">
    <citation type="journal article" date="2023" name="G3 (Bethesda)">
        <title>A chromosome-length genome assembly and annotation of blackberry (Rubus argutus, cv. 'Hillquist').</title>
        <authorList>
            <person name="Bruna T."/>
            <person name="Aryal R."/>
            <person name="Dudchenko O."/>
            <person name="Sargent D.J."/>
            <person name="Mead D."/>
            <person name="Buti M."/>
            <person name="Cavallini A."/>
            <person name="Hytonen T."/>
            <person name="Andres J."/>
            <person name="Pham M."/>
            <person name="Weisz D."/>
            <person name="Mascagni F."/>
            <person name="Usai G."/>
            <person name="Natali L."/>
            <person name="Bassil N."/>
            <person name="Fernandez G.E."/>
            <person name="Lomsadze A."/>
            <person name="Armour M."/>
            <person name="Olukolu B."/>
            <person name="Poorten T."/>
            <person name="Britton C."/>
            <person name="Davik J."/>
            <person name="Ashrafi H."/>
            <person name="Aiden E.L."/>
            <person name="Borodovsky M."/>
            <person name="Worthington M."/>
        </authorList>
    </citation>
    <scope>NUCLEOTIDE SEQUENCE [LARGE SCALE GENOMIC DNA]</scope>
    <source>
        <strain evidence="1">PI 553951</strain>
    </source>
</reference>
<gene>
    <name evidence="1" type="ORF">M0R45_006852</name>
</gene>
<evidence type="ECO:0000313" key="2">
    <source>
        <dbReference type="Proteomes" id="UP001457282"/>
    </source>
</evidence>
<comment type="caution">
    <text evidence="1">The sequence shown here is derived from an EMBL/GenBank/DDBJ whole genome shotgun (WGS) entry which is preliminary data.</text>
</comment>
<dbReference type="EMBL" id="JBEDUW010000001">
    <property type="protein sequence ID" value="KAK9951410.1"/>
    <property type="molecule type" value="Genomic_DNA"/>
</dbReference>
<dbReference type="AlphaFoldDB" id="A0AAW1YRQ8"/>
<keyword evidence="2" id="KW-1185">Reference proteome</keyword>
<organism evidence="1 2">
    <name type="scientific">Rubus argutus</name>
    <name type="common">Southern blackberry</name>
    <dbReference type="NCBI Taxonomy" id="59490"/>
    <lineage>
        <taxon>Eukaryota</taxon>
        <taxon>Viridiplantae</taxon>
        <taxon>Streptophyta</taxon>
        <taxon>Embryophyta</taxon>
        <taxon>Tracheophyta</taxon>
        <taxon>Spermatophyta</taxon>
        <taxon>Magnoliopsida</taxon>
        <taxon>eudicotyledons</taxon>
        <taxon>Gunneridae</taxon>
        <taxon>Pentapetalae</taxon>
        <taxon>rosids</taxon>
        <taxon>fabids</taxon>
        <taxon>Rosales</taxon>
        <taxon>Rosaceae</taxon>
        <taxon>Rosoideae</taxon>
        <taxon>Rosoideae incertae sedis</taxon>
        <taxon>Rubus</taxon>
    </lineage>
</organism>
<protein>
    <submittedName>
        <fullName evidence="1">Uncharacterized protein</fullName>
    </submittedName>
</protein>
<proteinExistence type="predicted"/>
<accession>A0AAW1YRQ8</accession>
<dbReference type="Proteomes" id="UP001457282">
    <property type="component" value="Unassembled WGS sequence"/>
</dbReference>
<sequence length="66" mass="7194">MGQGEGEAGSAGVLNCCELCSRSFWRPRRRRQWTVQQGKRPWLGALGGSDGDDMAGPVWADRCAVL</sequence>
<name>A0AAW1YRQ8_RUBAR</name>
<evidence type="ECO:0000313" key="1">
    <source>
        <dbReference type="EMBL" id="KAK9951410.1"/>
    </source>
</evidence>